<gene>
    <name evidence="10" type="ORF">SAMN05443248_8890</name>
</gene>
<keyword evidence="6 8" id="KW-1133">Transmembrane helix</keyword>
<evidence type="ECO:0000313" key="10">
    <source>
        <dbReference type="EMBL" id="SHI16372.1"/>
    </source>
</evidence>
<dbReference type="Gene3D" id="1.10.3720.10">
    <property type="entry name" value="MetI-like"/>
    <property type="match status" value="1"/>
</dbReference>
<feature type="transmembrane region" description="Helical" evidence="8">
    <location>
        <begin position="28"/>
        <end position="48"/>
    </location>
</feature>
<dbReference type="OrthoDB" id="9807047at2"/>
<keyword evidence="7 8" id="KW-0472">Membrane</keyword>
<dbReference type="Proteomes" id="UP000189796">
    <property type="component" value="Chromosome I"/>
</dbReference>
<feature type="transmembrane region" description="Helical" evidence="8">
    <location>
        <begin position="221"/>
        <end position="247"/>
    </location>
</feature>
<evidence type="ECO:0000256" key="4">
    <source>
        <dbReference type="ARBA" id="ARBA00022475"/>
    </source>
</evidence>
<comment type="subcellular location">
    <subcellularLocation>
        <location evidence="1 8">Cell membrane</location>
        <topology evidence="1 8">Multi-pass membrane protein</topology>
    </subcellularLocation>
</comment>
<dbReference type="InterPro" id="IPR035906">
    <property type="entry name" value="MetI-like_sf"/>
</dbReference>
<dbReference type="GO" id="GO:0055085">
    <property type="term" value="P:transmembrane transport"/>
    <property type="evidence" value="ECO:0007669"/>
    <property type="project" value="InterPro"/>
</dbReference>
<evidence type="ECO:0000256" key="3">
    <source>
        <dbReference type="ARBA" id="ARBA00022448"/>
    </source>
</evidence>
<dbReference type="PANTHER" id="PTHR42929:SF5">
    <property type="entry name" value="ABC TRANSPORTER PERMEASE PROTEIN"/>
    <property type="match status" value="1"/>
</dbReference>
<evidence type="ECO:0000256" key="5">
    <source>
        <dbReference type="ARBA" id="ARBA00022692"/>
    </source>
</evidence>
<evidence type="ECO:0000259" key="9">
    <source>
        <dbReference type="PROSITE" id="PS50928"/>
    </source>
</evidence>
<evidence type="ECO:0000256" key="6">
    <source>
        <dbReference type="ARBA" id="ARBA00022989"/>
    </source>
</evidence>
<dbReference type="GO" id="GO:0005886">
    <property type="term" value="C:plasma membrane"/>
    <property type="evidence" value="ECO:0007669"/>
    <property type="project" value="UniProtKB-SubCell"/>
</dbReference>
<feature type="transmembrane region" description="Helical" evidence="8">
    <location>
        <begin position="267"/>
        <end position="294"/>
    </location>
</feature>
<keyword evidence="5 8" id="KW-0812">Transmembrane</keyword>
<feature type="transmembrane region" description="Helical" evidence="8">
    <location>
        <begin position="82"/>
        <end position="108"/>
    </location>
</feature>
<dbReference type="RefSeq" id="WP_079606830.1">
    <property type="nucleotide sequence ID" value="NZ_LT670817.1"/>
</dbReference>
<evidence type="ECO:0000256" key="7">
    <source>
        <dbReference type="ARBA" id="ARBA00023136"/>
    </source>
</evidence>
<dbReference type="EMBL" id="LT670817">
    <property type="protein sequence ID" value="SHI16372.1"/>
    <property type="molecule type" value="Genomic_DNA"/>
</dbReference>
<dbReference type="SUPFAM" id="SSF161098">
    <property type="entry name" value="MetI-like"/>
    <property type="match status" value="1"/>
</dbReference>
<evidence type="ECO:0000256" key="1">
    <source>
        <dbReference type="ARBA" id="ARBA00004651"/>
    </source>
</evidence>
<organism evidence="10 11">
    <name type="scientific">Bradyrhizobium erythrophlei</name>
    <dbReference type="NCBI Taxonomy" id="1437360"/>
    <lineage>
        <taxon>Bacteria</taxon>
        <taxon>Pseudomonadati</taxon>
        <taxon>Pseudomonadota</taxon>
        <taxon>Alphaproteobacteria</taxon>
        <taxon>Hyphomicrobiales</taxon>
        <taxon>Nitrobacteraceae</taxon>
        <taxon>Bradyrhizobium</taxon>
    </lineage>
</organism>
<keyword evidence="3 8" id="KW-0813">Transport</keyword>
<reference evidence="10 11" key="1">
    <citation type="submission" date="2016-11" db="EMBL/GenBank/DDBJ databases">
        <authorList>
            <person name="Jaros S."/>
            <person name="Januszkiewicz K."/>
            <person name="Wedrychowicz H."/>
        </authorList>
    </citation>
    <scope>NUCLEOTIDE SEQUENCE [LARGE SCALE GENOMIC DNA]</scope>
    <source>
        <strain evidence="10 11">GAS138</strain>
    </source>
</reference>
<sequence>MENSQGSISLNARRRVTKRGRRAVPYKLTAPAFVFVTLLLVIPLLMMLRLSLYRYDPVQMYVQALTFENYVRFFRDEFYQQVLWTTLWISAVTTMLCLVGGLAVAYYVARTRSAVMQRYLILAIVLPLFMGNVARTAGWIIILDNKGLLNFLLQKFDLASGAVRLLYTSGAVITGLTSVLLPFMIVTLNSVMHNIDISLEEASLNLGASGLTTFRRIVLPLLMPGIFAGCVLCFILSMNAYATPILIGGPKFYMMAPTIYSQMSATMNWPFGAALAFILISLTMVLTVVSAVIFNRSARAGVVR</sequence>
<dbReference type="Pfam" id="PF00528">
    <property type="entry name" value="BPD_transp_1"/>
    <property type="match status" value="1"/>
</dbReference>
<evidence type="ECO:0000313" key="11">
    <source>
        <dbReference type="Proteomes" id="UP000189796"/>
    </source>
</evidence>
<keyword evidence="4" id="KW-1003">Cell membrane</keyword>
<evidence type="ECO:0000256" key="2">
    <source>
        <dbReference type="ARBA" id="ARBA00007069"/>
    </source>
</evidence>
<evidence type="ECO:0000256" key="8">
    <source>
        <dbReference type="RuleBase" id="RU363032"/>
    </source>
</evidence>
<feature type="domain" description="ABC transmembrane type-1" evidence="9">
    <location>
        <begin position="83"/>
        <end position="290"/>
    </location>
</feature>
<proteinExistence type="inferred from homology"/>
<accession>A0A1M5YWC6</accession>
<dbReference type="AlphaFoldDB" id="A0A1M5YWC6"/>
<name>A0A1M5YWC6_9BRAD</name>
<dbReference type="CDD" id="cd06261">
    <property type="entry name" value="TM_PBP2"/>
    <property type="match status" value="1"/>
</dbReference>
<comment type="similarity">
    <text evidence="2">Belongs to the binding-protein-dependent transport system permease family. CysTW subfamily.</text>
</comment>
<dbReference type="PROSITE" id="PS50928">
    <property type="entry name" value="ABC_TM1"/>
    <property type="match status" value="1"/>
</dbReference>
<feature type="transmembrane region" description="Helical" evidence="8">
    <location>
        <begin position="162"/>
        <end position="186"/>
    </location>
</feature>
<protein>
    <submittedName>
        <fullName evidence="10">Putative spermidine/putrescine transport system permease protein</fullName>
    </submittedName>
</protein>
<dbReference type="PANTHER" id="PTHR42929">
    <property type="entry name" value="INNER MEMBRANE ABC TRANSPORTER PERMEASE PROTEIN YDCU-RELATED-RELATED"/>
    <property type="match status" value="1"/>
</dbReference>
<dbReference type="InterPro" id="IPR000515">
    <property type="entry name" value="MetI-like"/>
</dbReference>
<feature type="transmembrane region" description="Helical" evidence="8">
    <location>
        <begin position="120"/>
        <end position="142"/>
    </location>
</feature>